<sequence length="180" mass="19620">MGAWNATDVARVAFQELTLRQPEHDRLLWPALLGLGVGGSLLVLGCTLEAGYAVLGYSGTWDTVATAMRASFGPVFLPGAVLVCLAVAWLGLYAQGRRLKMGLRMDILRIAPVWSQLDADRWSPGGRPPGWHSALSADPQKVLYSAVIAVEDALRAENMDLSERQRCALQTAERRFDLTL</sequence>
<accession>A0ABP8XG18</accession>
<organism evidence="2 3">
    <name type="scientific">Kocuria gwangalliensis</name>
    <dbReference type="NCBI Taxonomy" id="501592"/>
    <lineage>
        <taxon>Bacteria</taxon>
        <taxon>Bacillati</taxon>
        <taxon>Actinomycetota</taxon>
        <taxon>Actinomycetes</taxon>
        <taxon>Micrococcales</taxon>
        <taxon>Micrococcaceae</taxon>
        <taxon>Kocuria</taxon>
    </lineage>
</organism>
<evidence type="ECO:0000313" key="3">
    <source>
        <dbReference type="Proteomes" id="UP001501446"/>
    </source>
</evidence>
<dbReference type="Proteomes" id="UP001501446">
    <property type="component" value="Unassembled WGS sequence"/>
</dbReference>
<keyword evidence="3" id="KW-1185">Reference proteome</keyword>
<evidence type="ECO:0000313" key="2">
    <source>
        <dbReference type="EMBL" id="GAA4706855.1"/>
    </source>
</evidence>
<dbReference type="EMBL" id="BAABLN010000060">
    <property type="protein sequence ID" value="GAA4706855.1"/>
    <property type="molecule type" value="Genomic_DNA"/>
</dbReference>
<feature type="transmembrane region" description="Helical" evidence="1">
    <location>
        <begin position="27"/>
        <end position="55"/>
    </location>
</feature>
<keyword evidence="1" id="KW-0812">Transmembrane</keyword>
<keyword evidence="1" id="KW-1133">Transmembrane helix</keyword>
<name>A0ABP8XG18_9MICC</name>
<protein>
    <submittedName>
        <fullName evidence="2">Uncharacterized protein</fullName>
    </submittedName>
</protein>
<comment type="caution">
    <text evidence="2">The sequence shown here is derived from an EMBL/GenBank/DDBJ whole genome shotgun (WGS) entry which is preliminary data.</text>
</comment>
<evidence type="ECO:0000256" key="1">
    <source>
        <dbReference type="SAM" id="Phobius"/>
    </source>
</evidence>
<dbReference type="RefSeq" id="WP_345311841.1">
    <property type="nucleotide sequence ID" value="NZ_BAABLN010000060.1"/>
</dbReference>
<feature type="transmembrane region" description="Helical" evidence="1">
    <location>
        <begin position="75"/>
        <end position="94"/>
    </location>
</feature>
<reference evidence="3" key="1">
    <citation type="journal article" date="2019" name="Int. J. Syst. Evol. Microbiol.">
        <title>The Global Catalogue of Microorganisms (GCM) 10K type strain sequencing project: providing services to taxonomists for standard genome sequencing and annotation.</title>
        <authorList>
            <consortium name="The Broad Institute Genomics Platform"/>
            <consortium name="The Broad Institute Genome Sequencing Center for Infectious Disease"/>
            <person name="Wu L."/>
            <person name="Ma J."/>
        </authorList>
    </citation>
    <scope>NUCLEOTIDE SEQUENCE [LARGE SCALE GENOMIC DNA]</scope>
    <source>
        <strain evidence="3">JCM 18958</strain>
    </source>
</reference>
<gene>
    <name evidence="2" type="ORF">GCM10025781_26910</name>
</gene>
<proteinExistence type="predicted"/>
<keyword evidence="1" id="KW-0472">Membrane</keyword>